<dbReference type="EMBL" id="MNPL01029063">
    <property type="protein sequence ID" value="OQR67323.1"/>
    <property type="molecule type" value="Genomic_DNA"/>
</dbReference>
<dbReference type="InterPro" id="IPR002165">
    <property type="entry name" value="Plexin_repeat"/>
</dbReference>
<evidence type="ECO:0000256" key="2">
    <source>
        <dbReference type="ARBA" id="ARBA00022692"/>
    </source>
</evidence>
<evidence type="ECO:0000256" key="9">
    <source>
        <dbReference type="ARBA" id="ARBA00023180"/>
    </source>
</evidence>
<dbReference type="InterPro" id="IPR036352">
    <property type="entry name" value="Semap_dom_sf"/>
</dbReference>
<dbReference type="InterPro" id="IPR016201">
    <property type="entry name" value="PSI"/>
</dbReference>
<dbReference type="GO" id="GO:0045499">
    <property type="term" value="F:chemorepellent activity"/>
    <property type="evidence" value="ECO:0007669"/>
    <property type="project" value="TreeGrafter"/>
</dbReference>
<dbReference type="InterPro" id="IPR036383">
    <property type="entry name" value="TSP1_rpt_sf"/>
</dbReference>
<dbReference type="OrthoDB" id="9988752at2759"/>
<dbReference type="InterPro" id="IPR000884">
    <property type="entry name" value="TSP1_rpt"/>
</dbReference>
<dbReference type="InterPro" id="IPR001627">
    <property type="entry name" value="Semap_dom"/>
</dbReference>
<dbReference type="PANTHER" id="PTHR11036">
    <property type="entry name" value="SEMAPHORIN"/>
    <property type="match status" value="1"/>
</dbReference>
<dbReference type="GO" id="GO:0030335">
    <property type="term" value="P:positive regulation of cell migration"/>
    <property type="evidence" value="ECO:0007669"/>
    <property type="project" value="TreeGrafter"/>
</dbReference>
<dbReference type="PROSITE" id="PS51004">
    <property type="entry name" value="SEMA"/>
    <property type="match status" value="1"/>
</dbReference>
<name>A0A1V9X1P8_9ACAR</name>
<evidence type="ECO:0000256" key="10">
    <source>
        <dbReference type="PROSITE-ProRule" id="PRU00352"/>
    </source>
</evidence>
<dbReference type="GO" id="GO:0007411">
    <property type="term" value="P:axon guidance"/>
    <property type="evidence" value="ECO:0007669"/>
    <property type="project" value="TreeGrafter"/>
</dbReference>
<dbReference type="Pfam" id="PF01437">
    <property type="entry name" value="PSI"/>
    <property type="match status" value="1"/>
</dbReference>
<evidence type="ECO:0000256" key="1">
    <source>
        <dbReference type="ARBA" id="ARBA00004167"/>
    </source>
</evidence>
<organism evidence="13 14">
    <name type="scientific">Tropilaelaps mercedesae</name>
    <dbReference type="NCBI Taxonomy" id="418985"/>
    <lineage>
        <taxon>Eukaryota</taxon>
        <taxon>Metazoa</taxon>
        <taxon>Ecdysozoa</taxon>
        <taxon>Arthropoda</taxon>
        <taxon>Chelicerata</taxon>
        <taxon>Arachnida</taxon>
        <taxon>Acari</taxon>
        <taxon>Parasitiformes</taxon>
        <taxon>Mesostigmata</taxon>
        <taxon>Gamasina</taxon>
        <taxon>Dermanyssoidea</taxon>
        <taxon>Laelapidae</taxon>
        <taxon>Tropilaelaps</taxon>
    </lineage>
</organism>
<comment type="subcellular location">
    <subcellularLocation>
        <location evidence="1">Membrane</location>
        <topology evidence="1">Single-pass membrane protein</topology>
    </subcellularLocation>
</comment>
<reference evidence="13 14" key="1">
    <citation type="journal article" date="2017" name="Gigascience">
        <title>Draft genome of the honey bee ectoparasitic mite, Tropilaelaps mercedesae, is shaped by the parasitic life history.</title>
        <authorList>
            <person name="Dong X."/>
            <person name="Armstrong S.D."/>
            <person name="Xia D."/>
            <person name="Makepeace B.L."/>
            <person name="Darby A.C."/>
            <person name="Kadowaki T."/>
        </authorList>
    </citation>
    <scope>NUCLEOTIDE SEQUENCE [LARGE SCALE GENOMIC DNA]</scope>
    <source>
        <strain evidence="13">Wuxi-XJTLU</strain>
    </source>
</reference>
<accession>A0A1V9X1P8</accession>
<evidence type="ECO:0000256" key="11">
    <source>
        <dbReference type="SAM" id="Phobius"/>
    </source>
</evidence>
<dbReference type="FunFam" id="2.20.100.10:FF:000007">
    <property type="entry name" value="Thrombospondin 1"/>
    <property type="match status" value="1"/>
</dbReference>
<feature type="non-terminal residue" evidence="13">
    <location>
        <position position="1"/>
    </location>
</feature>
<dbReference type="GO" id="GO:0005886">
    <property type="term" value="C:plasma membrane"/>
    <property type="evidence" value="ECO:0007669"/>
    <property type="project" value="TreeGrafter"/>
</dbReference>
<dbReference type="Gene3D" id="2.20.100.10">
    <property type="entry name" value="Thrombospondin type-1 (TSP1) repeat"/>
    <property type="match status" value="4"/>
</dbReference>
<evidence type="ECO:0000256" key="7">
    <source>
        <dbReference type="ARBA" id="ARBA00023136"/>
    </source>
</evidence>
<dbReference type="FunCoup" id="A0A1V9X1P8">
    <property type="interactions" value="184"/>
</dbReference>
<dbReference type="Gene3D" id="2.130.10.10">
    <property type="entry name" value="YVTN repeat-like/Quinoprotein amine dehydrogenase"/>
    <property type="match status" value="1"/>
</dbReference>
<evidence type="ECO:0000313" key="13">
    <source>
        <dbReference type="EMBL" id="OQR67323.1"/>
    </source>
</evidence>
<dbReference type="SUPFAM" id="SSF101912">
    <property type="entry name" value="Sema domain"/>
    <property type="match status" value="1"/>
</dbReference>
<dbReference type="PANTHER" id="PTHR11036:SF79">
    <property type="entry name" value="SEMAPHORIN 5C, ISOFORM A"/>
    <property type="match status" value="1"/>
</dbReference>
<gene>
    <name evidence="13" type="ORF">BIW11_13589</name>
</gene>
<dbReference type="SMART" id="SM00423">
    <property type="entry name" value="PSI"/>
    <property type="match status" value="1"/>
</dbReference>
<dbReference type="SUPFAM" id="SSF82895">
    <property type="entry name" value="TSP-1 type 1 repeat"/>
    <property type="match status" value="4"/>
</dbReference>
<dbReference type="InParanoid" id="A0A1V9X1P8"/>
<dbReference type="SUPFAM" id="SSF103575">
    <property type="entry name" value="Plexin repeat"/>
    <property type="match status" value="1"/>
</dbReference>
<comment type="caution">
    <text evidence="13">The sequence shown here is derived from an EMBL/GenBank/DDBJ whole genome shotgun (WGS) entry which is preliminary data.</text>
</comment>
<dbReference type="GO" id="GO:0030215">
    <property type="term" value="F:semaphorin receptor binding"/>
    <property type="evidence" value="ECO:0007669"/>
    <property type="project" value="InterPro"/>
</dbReference>
<dbReference type="STRING" id="418985.A0A1V9X1P8"/>
<dbReference type="SMART" id="SM00209">
    <property type="entry name" value="TSP1"/>
    <property type="match status" value="4"/>
</dbReference>
<keyword evidence="14" id="KW-1185">Reference proteome</keyword>
<dbReference type="Pfam" id="PF01403">
    <property type="entry name" value="Sema"/>
    <property type="match status" value="1"/>
</dbReference>
<dbReference type="Gene3D" id="3.30.1680.10">
    <property type="entry name" value="ligand-binding face of the semaphorins, domain 2"/>
    <property type="match status" value="1"/>
</dbReference>
<dbReference type="Pfam" id="PF00090">
    <property type="entry name" value="TSP_1"/>
    <property type="match status" value="3"/>
</dbReference>
<dbReference type="SMART" id="SM00630">
    <property type="entry name" value="Sema"/>
    <property type="match status" value="1"/>
</dbReference>
<evidence type="ECO:0000256" key="8">
    <source>
        <dbReference type="ARBA" id="ARBA00023157"/>
    </source>
</evidence>
<evidence type="ECO:0000256" key="3">
    <source>
        <dbReference type="ARBA" id="ARBA00022737"/>
    </source>
</evidence>
<dbReference type="PRINTS" id="PR01705">
    <property type="entry name" value="TSP1REPEAT"/>
</dbReference>
<keyword evidence="3" id="KW-0677">Repeat</keyword>
<evidence type="ECO:0000256" key="6">
    <source>
        <dbReference type="ARBA" id="ARBA00022989"/>
    </source>
</evidence>
<sequence>STRVLPTRHHSLGNVAPFPISDVEANLVRFEYEGAQNFSQLLFDGENQQLVVGGRDFIFRLDPDDLVSLDSHEWFSTNETIQQCLRKGQSTLDCRNYVTVLHRTNDSLLACGTNAFAPLCRRYSSHDLSHVLVEGTGVTKSPYSPRANITSVMTADGALFVGSRIDFGGNDYVFLRSGNGPLLRTPQYTQEYLNNPQFIASFEIGDFIYFFFREYAIEHMNCGRAVFSRVGRVCKNDPGSVLMKQSWTTFLKARLNCSLPGGFPFYFNEAHGVDYLPSQETFYVSFTTAENSIYGSAVCSYTLDDIETAFRGPLTGNLDGWRRGKPASQRFQCQAQDAELSNDEWVDLKRYQQTYDSVRSARPTPLYHANLERIAQLQVDEVRTGHQDVVRVLFVVTVEGVLKKIVHQPSSNTSCVIEQLHAFRQDEKLNQLRLVSDQHALYAATDRSVVKIPLSFCGRFESRKACLDAGDPYCGWDSRERRCSRAPRGVVLDPEWEQGHACAVPQGPVDGSWGRWSAWRECAIDGAPEDEVCRCRQRQCNSPEPADGGRTCIGLDLQVVNCTQHGAWTDWSEWSACSAQCGPGFQHRSRTCTNPRPAFGGRDCIGAHREERGCPDNPICHPPVTTQNEIVSWAEWGAWSTCSASCAGGFQMRRRQCSSQPDARQCELGCSKEYRTCNEHECPEVRSTPEWSDWHIVPSRPAIDNATRSASSSSLVPSQGWRERRFRYQCVARAPHVTSLRLTATKNERSCNNESNCLFSSSPSASVNATWTSWSAWGPCTTSCGGGVQRRERSCTSGRSHCSGHSMEEQQCNMNSCPIDGWSEWTTWSSCDSATGEQHRKRHCVANERWRCLGGVHSKESRNCFDDEFAALAASIGGHCTEVTMVGLTIAVVLGYAFGLATMVVVIREYNKRRHEETLIGSGQLANSMQGIPIPKHLASQPLVPAENNTYVPSTAFKGQFSTANSQTSSPVKGAATIKRTNTFRAQIGDDQNF</sequence>
<keyword evidence="2 11" id="KW-0812">Transmembrane</keyword>
<dbReference type="FunFam" id="2.20.100.10:FF:000001">
    <property type="entry name" value="semaphorin-5A isoform X1"/>
    <property type="match status" value="2"/>
</dbReference>
<dbReference type="InterPro" id="IPR057563">
    <property type="entry name" value="Sema5A/B-like_TSP-1"/>
</dbReference>
<dbReference type="GO" id="GO:0071526">
    <property type="term" value="P:semaphorin-plexin signaling pathway"/>
    <property type="evidence" value="ECO:0007669"/>
    <property type="project" value="TreeGrafter"/>
</dbReference>
<dbReference type="PROSITE" id="PS50092">
    <property type="entry name" value="TSP1"/>
    <property type="match status" value="5"/>
</dbReference>
<evidence type="ECO:0000256" key="5">
    <source>
        <dbReference type="ARBA" id="ARBA00022902"/>
    </source>
</evidence>
<keyword evidence="5" id="KW-0524">Neurogenesis</keyword>
<dbReference type="InterPro" id="IPR015943">
    <property type="entry name" value="WD40/YVTN_repeat-like_dom_sf"/>
</dbReference>
<keyword evidence="6 11" id="KW-1133">Transmembrane helix</keyword>
<dbReference type="FunFam" id="2.20.100.10:FF:000021">
    <property type="entry name" value="semaphorin-5B isoform X1"/>
    <property type="match status" value="1"/>
</dbReference>
<keyword evidence="4" id="KW-0221">Differentiation</keyword>
<keyword evidence="7 11" id="KW-0472">Membrane</keyword>
<feature type="domain" description="Sema" evidence="12">
    <location>
        <begin position="15"/>
        <end position="454"/>
    </location>
</feature>
<comment type="caution">
    <text evidence="10">Lacks conserved residue(s) required for the propagation of feature annotation.</text>
</comment>
<dbReference type="Proteomes" id="UP000192247">
    <property type="component" value="Unassembled WGS sequence"/>
</dbReference>
<feature type="transmembrane region" description="Helical" evidence="11">
    <location>
        <begin position="885"/>
        <end position="907"/>
    </location>
</feature>
<dbReference type="Pfam" id="PF23260">
    <property type="entry name" value="TSP1_2"/>
    <property type="match status" value="1"/>
</dbReference>
<protein>
    <submittedName>
        <fullName evidence="13">Semaphorin-5A-like</fullName>
    </submittedName>
</protein>
<evidence type="ECO:0000256" key="4">
    <source>
        <dbReference type="ARBA" id="ARBA00022782"/>
    </source>
</evidence>
<evidence type="ECO:0000313" key="14">
    <source>
        <dbReference type="Proteomes" id="UP000192247"/>
    </source>
</evidence>
<dbReference type="InterPro" id="IPR027231">
    <property type="entry name" value="Semaphorin"/>
</dbReference>
<proteinExistence type="predicted"/>
<keyword evidence="9" id="KW-0325">Glycoprotein</keyword>
<keyword evidence="8" id="KW-1015">Disulfide bond</keyword>
<dbReference type="AlphaFoldDB" id="A0A1V9X1P8"/>
<evidence type="ECO:0000259" key="12">
    <source>
        <dbReference type="PROSITE" id="PS51004"/>
    </source>
</evidence>